<name>A0A1T4SZF0_9ACTN</name>
<evidence type="ECO:0000256" key="4">
    <source>
        <dbReference type="ARBA" id="ARBA00022692"/>
    </source>
</evidence>
<evidence type="ECO:0000256" key="6">
    <source>
        <dbReference type="ARBA" id="ARBA00023136"/>
    </source>
</evidence>
<keyword evidence="4 9" id="KW-0812">Transmembrane</keyword>
<evidence type="ECO:0000313" key="12">
    <source>
        <dbReference type="Proteomes" id="UP000190637"/>
    </source>
</evidence>
<dbReference type="Gene3D" id="3.40.50.300">
    <property type="entry name" value="P-loop containing nucleotide triphosphate hydrolases"/>
    <property type="match status" value="1"/>
</dbReference>
<evidence type="ECO:0000256" key="7">
    <source>
        <dbReference type="SAM" id="Coils"/>
    </source>
</evidence>
<evidence type="ECO:0000313" key="11">
    <source>
        <dbReference type="EMBL" id="SKA33351.1"/>
    </source>
</evidence>
<feature type="domain" description="Polysaccharide chain length determinant N-terminal" evidence="10">
    <location>
        <begin position="10"/>
        <end position="90"/>
    </location>
</feature>
<evidence type="ECO:0000256" key="8">
    <source>
        <dbReference type="SAM" id="MobiDB-lite"/>
    </source>
</evidence>
<sequence>MDTAAPGPELADYTALLRRRWWVVAAGTAAGVVVATTALFLVPRSYTAETAVQVLPTGIAELTGERSGRTNGEVNLDTEAQVVRSAEVAGTAVARLGTGEDVTEVRERVEVTVPPNSSVLEISYSAGSPEHARAGSTAFAEAYLDYRAEQVGGQIEGRLEALRADRDERYEELEELAERAASGTGATRLRAESRLTSVQDEISELNARINPLAALADSLDPGRIITAAVAPESPSSPIPHLWLGSGALLGLVLGLAVAYLVDRGDPRLHTVRELQRADAPALLLDLTGEGHGGGRIGLSSSGSRTGQAFNGLAHALGAALGEDGRTVVVTGASTGHAGATVAANLAAALARTGADVLLVCADPDGASATRVLNLPAGPGLAEVLADAADPTTLERRPAALPGVRVLLPGDDPSRAAELLQRETMTSLVGRLRADTRHVVIATAPMSERADAAALACVADAVLVVVELGHTHVADLTQGARRLDGSGTGLLGTVVLPRQAVSAPAAPSPAAPARSEPAGDDLPDATTNVGSDDADLASRR</sequence>
<dbReference type="PANTHER" id="PTHR32309:SF31">
    <property type="entry name" value="CAPSULAR EXOPOLYSACCHARIDE FAMILY"/>
    <property type="match status" value="1"/>
</dbReference>
<dbReference type="PANTHER" id="PTHR32309">
    <property type="entry name" value="TYROSINE-PROTEIN KINASE"/>
    <property type="match status" value="1"/>
</dbReference>
<protein>
    <submittedName>
        <fullName evidence="11">AAA domain-containing protein</fullName>
    </submittedName>
</protein>
<dbReference type="OrthoDB" id="5171097at2"/>
<keyword evidence="5 9" id="KW-1133">Transmembrane helix</keyword>
<keyword evidence="7" id="KW-0175">Coiled coil</keyword>
<keyword evidence="6 9" id="KW-0472">Membrane</keyword>
<dbReference type="SUPFAM" id="SSF52540">
    <property type="entry name" value="P-loop containing nucleoside triphosphate hydrolases"/>
    <property type="match status" value="1"/>
</dbReference>
<evidence type="ECO:0000256" key="3">
    <source>
        <dbReference type="ARBA" id="ARBA00022475"/>
    </source>
</evidence>
<dbReference type="Proteomes" id="UP000190637">
    <property type="component" value="Unassembled WGS sequence"/>
</dbReference>
<reference evidence="11 12" key="1">
    <citation type="submission" date="2017-02" db="EMBL/GenBank/DDBJ databases">
        <authorList>
            <person name="Peterson S.W."/>
        </authorList>
    </citation>
    <scope>NUCLEOTIDE SEQUENCE [LARGE SCALE GENOMIC DNA]</scope>
    <source>
        <strain evidence="11 12">DSM 45154</strain>
    </source>
</reference>
<keyword evidence="3" id="KW-1003">Cell membrane</keyword>
<gene>
    <name evidence="11" type="ORF">SAMN02745673_04185</name>
</gene>
<dbReference type="AlphaFoldDB" id="A0A1T4SZF0"/>
<dbReference type="EMBL" id="FUWS01000012">
    <property type="protein sequence ID" value="SKA33351.1"/>
    <property type="molecule type" value="Genomic_DNA"/>
</dbReference>
<accession>A0A1T4SZF0</accession>
<dbReference type="InterPro" id="IPR003856">
    <property type="entry name" value="LPS_length_determ_N"/>
</dbReference>
<dbReference type="InterPro" id="IPR027417">
    <property type="entry name" value="P-loop_NTPase"/>
</dbReference>
<proteinExistence type="inferred from homology"/>
<organism evidence="11 12">
    <name type="scientific">Marinactinospora thermotolerans DSM 45154</name>
    <dbReference type="NCBI Taxonomy" id="1122192"/>
    <lineage>
        <taxon>Bacteria</taxon>
        <taxon>Bacillati</taxon>
        <taxon>Actinomycetota</taxon>
        <taxon>Actinomycetes</taxon>
        <taxon>Streptosporangiales</taxon>
        <taxon>Nocardiopsidaceae</taxon>
        <taxon>Marinactinospora</taxon>
    </lineage>
</organism>
<evidence type="ECO:0000259" key="10">
    <source>
        <dbReference type="Pfam" id="PF02706"/>
    </source>
</evidence>
<evidence type="ECO:0000256" key="2">
    <source>
        <dbReference type="ARBA" id="ARBA00006683"/>
    </source>
</evidence>
<feature type="region of interest" description="Disordered" evidence="8">
    <location>
        <begin position="500"/>
        <end position="539"/>
    </location>
</feature>
<dbReference type="InterPro" id="IPR050445">
    <property type="entry name" value="Bact_polysacc_biosynth/exp"/>
</dbReference>
<comment type="similarity">
    <text evidence="2">Belongs to the CpsC/CapA family.</text>
</comment>
<comment type="subcellular location">
    <subcellularLocation>
        <location evidence="1">Cell membrane</location>
        <topology evidence="1">Multi-pass membrane protein</topology>
    </subcellularLocation>
</comment>
<dbReference type="STRING" id="1122192.SAMN02745673_04185"/>
<evidence type="ECO:0000256" key="9">
    <source>
        <dbReference type="SAM" id="Phobius"/>
    </source>
</evidence>
<evidence type="ECO:0000256" key="5">
    <source>
        <dbReference type="ARBA" id="ARBA00022989"/>
    </source>
</evidence>
<dbReference type="RefSeq" id="WP_078763425.1">
    <property type="nucleotide sequence ID" value="NZ_FUWS01000012.1"/>
</dbReference>
<evidence type="ECO:0000256" key="1">
    <source>
        <dbReference type="ARBA" id="ARBA00004651"/>
    </source>
</evidence>
<feature type="transmembrane region" description="Helical" evidence="9">
    <location>
        <begin position="21"/>
        <end position="42"/>
    </location>
</feature>
<keyword evidence="12" id="KW-1185">Reference proteome</keyword>
<dbReference type="GO" id="GO:0005886">
    <property type="term" value="C:plasma membrane"/>
    <property type="evidence" value="ECO:0007669"/>
    <property type="project" value="UniProtKB-SubCell"/>
</dbReference>
<dbReference type="Pfam" id="PF02706">
    <property type="entry name" value="Wzz"/>
    <property type="match status" value="1"/>
</dbReference>
<feature type="coiled-coil region" evidence="7">
    <location>
        <begin position="159"/>
        <end position="208"/>
    </location>
</feature>